<organism evidence="3 4">
    <name type="scientific">Mycolicibacterium mucogenicum</name>
    <name type="common">Mycobacterium mucogenicum</name>
    <dbReference type="NCBI Taxonomy" id="56689"/>
    <lineage>
        <taxon>Bacteria</taxon>
        <taxon>Bacillati</taxon>
        <taxon>Actinomycetota</taxon>
        <taxon>Actinomycetes</taxon>
        <taxon>Mycobacteriales</taxon>
        <taxon>Mycobacteriaceae</taxon>
        <taxon>Mycolicibacterium</taxon>
    </lineage>
</organism>
<dbReference type="OrthoDB" id="21421at2"/>
<dbReference type="InterPro" id="IPR032710">
    <property type="entry name" value="NTF2-like_dom_sf"/>
</dbReference>
<accession>A0A1A3H7W7</accession>
<dbReference type="Gene3D" id="3.10.450.50">
    <property type="match status" value="1"/>
</dbReference>
<comment type="similarity">
    <text evidence="1">Belongs to the UPF0225 family.</text>
</comment>
<protein>
    <recommendedName>
        <fullName evidence="1">UPF0225 protein A5630_18175</fullName>
    </recommendedName>
</protein>
<proteinExistence type="inferred from homology"/>
<dbReference type="Proteomes" id="UP000093898">
    <property type="component" value="Unassembled WGS sequence"/>
</dbReference>
<evidence type="ECO:0000259" key="2">
    <source>
        <dbReference type="Pfam" id="PF17775"/>
    </source>
</evidence>
<dbReference type="PANTHER" id="PTHR33747">
    <property type="entry name" value="UPF0225 PROTEIN SCO1677"/>
    <property type="match status" value="1"/>
</dbReference>
<evidence type="ECO:0000313" key="4">
    <source>
        <dbReference type="Proteomes" id="UP000093898"/>
    </source>
</evidence>
<dbReference type="HAMAP" id="MF_00612">
    <property type="entry name" value="UPF0225"/>
    <property type="match status" value="1"/>
</dbReference>
<dbReference type="SUPFAM" id="SSF54427">
    <property type="entry name" value="NTF2-like"/>
    <property type="match status" value="1"/>
</dbReference>
<sequence length="131" mass="14427">MPTNNPPCRCDTGAEYAACCGPLHRGERSAATAVALMRSRFTAFALGEVGYLLATWHPDTRPADLDLDDAVAWRRLQIVDTEAGGTDDPAGVVQFRAQYVRDGSRHILHERSRFTRGDDGGWLYVDGDFVD</sequence>
<dbReference type="EMBL" id="LZLC01000073">
    <property type="protein sequence ID" value="OBJ43759.1"/>
    <property type="molecule type" value="Genomic_DNA"/>
</dbReference>
<dbReference type="InterPro" id="IPR023006">
    <property type="entry name" value="YchJ-like"/>
</dbReference>
<dbReference type="AlphaFoldDB" id="A0A1A3H7W7"/>
<dbReference type="STRING" id="56689.GCA_001291445_04928"/>
<feature type="domain" description="YchJ-like middle NTF2-like" evidence="2">
    <location>
        <begin position="32"/>
        <end position="127"/>
    </location>
</feature>
<gene>
    <name evidence="3" type="ORF">A5630_18175</name>
</gene>
<evidence type="ECO:0000313" key="3">
    <source>
        <dbReference type="EMBL" id="OBJ43759.1"/>
    </source>
</evidence>
<dbReference type="RefSeq" id="WP_064980086.1">
    <property type="nucleotide sequence ID" value="NZ_LZLC01000073.1"/>
</dbReference>
<dbReference type="Pfam" id="PF17775">
    <property type="entry name" value="YchJ_M-like"/>
    <property type="match status" value="1"/>
</dbReference>
<comment type="caution">
    <text evidence="3">The sequence shown here is derived from an EMBL/GenBank/DDBJ whole genome shotgun (WGS) entry which is preliminary data.</text>
</comment>
<dbReference type="InterPro" id="IPR048469">
    <property type="entry name" value="YchJ-like_M"/>
</dbReference>
<evidence type="ECO:0000256" key="1">
    <source>
        <dbReference type="HAMAP-Rule" id="MF_00612"/>
    </source>
</evidence>
<name>A0A1A3H7W7_MYCMU</name>
<dbReference type="PANTHER" id="PTHR33747:SF1">
    <property type="entry name" value="ADENYLATE CYCLASE-ASSOCIATED CAP C-TERMINAL DOMAIN-CONTAINING PROTEIN"/>
    <property type="match status" value="1"/>
</dbReference>
<reference evidence="3 4" key="1">
    <citation type="submission" date="2016-06" db="EMBL/GenBank/DDBJ databases">
        <authorList>
            <person name="Kjaerup R.B."/>
            <person name="Dalgaard T.S."/>
            <person name="Juul-Madsen H.R."/>
        </authorList>
    </citation>
    <scope>NUCLEOTIDE SEQUENCE [LARGE SCALE GENOMIC DNA]</scope>
    <source>
        <strain evidence="3 4">1127319.6</strain>
    </source>
</reference>